<proteinExistence type="inferred from homology"/>
<dbReference type="Proteomes" id="UP001405405">
    <property type="component" value="Unassembled WGS sequence"/>
</dbReference>
<accession>A0ABV0CPM0</accession>
<dbReference type="PRINTS" id="PR00081">
    <property type="entry name" value="GDHRDH"/>
</dbReference>
<protein>
    <submittedName>
        <fullName evidence="3">Oxidoreductase</fullName>
    </submittedName>
</protein>
<evidence type="ECO:0000313" key="3">
    <source>
        <dbReference type="EMBL" id="MEN7432873.1"/>
    </source>
</evidence>
<dbReference type="NCBIfam" id="NF006619">
    <property type="entry name" value="PRK09186.1"/>
    <property type="match status" value="1"/>
</dbReference>
<dbReference type="PANTHER" id="PTHR42760">
    <property type="entry name" value="SHORT-CHAIN DEHYDROGENASES/REDUCTASES FAMILY MEMBER"/>
    <property type="match status" value="1"/>
</dbReference>
<evidence type="ECO:0000256" key="1">
    <source>
        <dbReference type="ARBA" id="ARBA00006484"/>
    </source>
</evidence>
<dbReference type="RefSeq" id="WP_346790088.1">
    <property type="nucleotide sequence ID" value="NZ_JAYFSJ010000015.1"/>
</dbReference>
<comment type="similarity">
    <text evidence="1">Belongs to the short-chain dehydrogenases/reductases (SDR) family.</text>
</comment>
<dbReference type="EMBL" id="JAYFSJ010000015">
    <property type="protein sequence ID" value="MEN7432873.1"/>
    <property type="molecule type" value="Genomic_DNA"/>
</dbReference>
<reference evidence="3 4" key="1">
    <citation type="submission" date="2023-12" db="EMBL/GenBank/DDBJ databases">
        <title>Chromobacterium sp. strain TRC.1.1.SA producing antimicrobial pigment.</title>
        <authorList>
            <person name="Verma N."/>
            <person name="Choksket S."/>
            <person name="Pinnaka A.K."/>
            <person name="Korpole S."/>
        </authorList>
    </citation>
    <scope>NUCLEOTIDE SEQUENCE [LARGE SCALE GENOMIC DNA]</scope>
    <source>
        <strain evidence="3 4">TRC1.1.SA</strain>
    </source>
</reference>
<gene>
    <name evidence="3" type="ORF">VA599_19165</name>
</gene>
<evidence type="ECO:0000256" key="2">
    <source>
        <dbReference type="ARBA" id="ARBA00023002"/>
    </source>
</evidence>
<name>A0ABV0CPM0_9NEIS</name>
<evidence type="ECO:0000313" key="4">
    <source>
        <dbReference type="Proteomes" id="UP001405405"/>
    </source>
</evidence>
<organism evidence="3 4">
    <name type="scientific">Chromobacterium indicum</name>
    <dbReference type="NCBI Taxonomy" id="3110228"/>
    <lineage>
        <taxon>Bacteria</taxon>
        <taxon>Pseudomonadati</taxon>
        <taxon>Pseudomonadota</taxon>
        <taxon>Betaproteobacteria</taxon>
        <taxon>Neisseriales</taxon>
        <taxon>Chromobacteriaceae</taxon>
        <taxon>Chromobacterium</taxon>
    </lineage>
</organism>
<dbReference type="InterPro" id="IPR036291">
    <property type="entry name" value="NAD(P)-bd_dom_sf"/>
</dbReference>
<dbReference type="InterPro" id="IPR002347">
    <property type="entry name" value="SDR_fam"/>
</dbReference>
<dbReference type="SUPFAM" id="SSF51735">
    <property type="entry name" value="NAD(P)-binding Rossmann-fold domains"/>
    <property type="match status" value="1"/>
</dbReference>
<keyword evidence="4" id="KW-1185">Reference proteome</keyword>
<comment type="caution">
    <text evidence="3">The sequence shown here is derived from an EMBL/GenBank/DDBJ whole genome shotgun (WGS) entry which is preliminary data.</text>
</comment>
<keyword evidence="2" id="KW-0560">Oxidoreductase</keyword>
<dbReference type="PANTHER" id="PTHR42760:SF133">
    <property type="entry name" value="3-OXOACYL-[ACYL-CARRIER-PROTEIN] REDUCTASE"/>
    <property type="match status" value="1"/>
</dbReference>
<dbReference type="Pfam" id="PF13561">
    <property type="entry name" value="adh_short_C2"/>
    <property type="match status" value="1"/>
</dbReference>
<dbReference type="Gene3D" id="3.40.50.720">
    <property type="entry name" value="NAD(P)-binding Rossmann-like Domain"/>
    <property type="match status" value="1"/>
</dbReference>
<sequence>MMSKSMTLDSSLLQDKTVVLVGGAGLLGKAFGESLLRHGAQLIVADLDEERCRVACDELSAKIPGASVIAETANITVRESLDALISRIQARCGKIDAVVNNAYPRNKQYGRKLEQVEYADFCENVSTHLGGYFLSTQRFAEFFKVQGFGHVVNVSSIYGNVAPRFDIYEGTAMTMPVEYAAIKSAIQHLSLYFMRYYQGTALRFNVLSPGGIFDHQPEPFLERYKAYAQHKGMLEPADVAGTLVYLISDLSSYVNGQNIVVDDGWSK</sequence>